<dbReference type="InterPro" id="IPR032675">
    <property type="entry name" value="LRR_dom_sf"/>
</dbReference>
<gene>
    <name evidence="2" type="ORF">SAMN04487772_1215</name>
</gene>
<keyword evidence="3" id="KW-1185">Reference proteome</keyword>
<evidence type="ECO:0000313" key="3">
    <source>
        <dbReference type="Proteomes" id="UP000199800"/>
    </source>
</evidence>
<accession>A0A1I0EGP8</accession>
<dbReference type="Gene3D" id="3.80.10.10">
    <property type="entry name" value="Ribonuclease Inhibitor"/>
    <property type="match status" value="2"/>
</dbReference>
<reference evidence="2 3" key="1">
    <citation type="submission" date="2016-10" db="EMBL/GenBank/DDBJ databases">
        <authorList>
            <person name="de Groot N.N."/>
        </authorList>
    </citation>
    <scope>NUCLEOTIDE SEQUENCE [LARGE SCALE GENOMIC DNA]</scope>
    <source>
        <strain evidence="2 3">DSM 1801</strain>
    </source>
</reference>
<feature type="region of interest" description="Disordered" evidence="1">
    <location>
        <begin position="486"/>
        <end position="555"/>
    </location>
</feature>
<evidence type="ECO:0000313" key="2">
    <source>
        <dbReference type="EMBL" id="SET44223.1"/>
    </source>
</evidence>
<dbReference type="SUPFAM" id="SSF52058">
    <property type="entry name" value="L domain-like"/>
    <property type="match status" value="1"/>
</dbReference>
<proteinExistence type="predicted"/>
<dbReference type="InterPro" id="IPR053139">
    <property type="entry name" value="Surface_bspA-like"/>
</dbReference>
<dbReference type="EMBL" id="FOHN01000021">
    <property type="protein sequence ID" value="SET44223.1"/>
    <property type="molecule type" value="Genomic_DNA"/>
</dbReference>
<dbReference type="STRING" id="29364.SAMN04487772_1215"/>
<dbReference type="Gene3D" id="2.60.40.2700">
    <property type="match status" value="1"/>
</dbReference>
<dbReference type="InterPro" id="IPR026906">
    <property type="entry name" value="LRR_5"/>
</dbReference>
<feature type="compositionally biased region" description="Basic and acidic residues" evidence="1">
    <location>
        <begin position="508"/>
        <end position="537"/>
    </location>
</feature>
<dbReference type="PANTHER" id="PTHR45661:SF3">
    <property type="entry name" value="IG-LIKE DOMAIN-CONTAINING PROTEIN"/>
    <property type="match status" value="1"/>
</dbReference>
<dbReference type="Pfam" id="PF13306">
    <property type="entry name" value="LRR_5"/>
    <property type="match status" value="2"/>
</dbReference>
<feature type="compositionally biased region" description="Basic and acidic residues" evidence="1">
    <location>
        <begin position="486"/>
        <end position="496"/>
    </location>
</feature>
<name>A0A1I0EGP8_9FIRM</name>
<dbReference type="AlphaFoldDB" id="A0A1I0EGP8"/>
<evidence type="ECO:0000256" key="1">
    <source>
        <dbReference type="SAM" id="MobiDB-lite"/>
    </source>
</evidence>
<sequence>MENQRYTSVEGVLYNKVMDELIAYPGGRQEGAVLGSVTSVGENAFEGGSIVTIDLTECTNLAEIKYQAFYDCNNLKKVYLAENIPLTTIGSEVFCNCYNLETMDLSKCADLVTIGSSAFCNCYNLETMDLTKCVNLTSIGGSAFNYCSRLETMDLSQCIKLTSIGTQAFSYCSRLKSIQIALENAQYASEDGVLYNKDKTRLLAYPAGKREQSIVLSVESIGEYAFEGASIEKLDLLECTKLKKIESYAFYNCHLKEISLLDSLNTIGYCAFEYVPLQAIYYYGTYRDYSKVNVSEWSYMFSRNPKFYCMKISFTLHPKSKNYVLPGEVQPITVTVSRGTDKNGNPAGTVSYQWYQSKEGLNEKGTLIPGATEATYIPQTEEGITYYYCEATNECNGYKYTVVSKAATIGIEYYMDCSEFEMYIQNVITKIQSGAYVENIKLKTYKSYVYACQYKIQEKKIESQEEIVAAMRKIFNMERNLTEKDQTGRVIIEKGSSENAGAEEGQPEDTKAEEGQPEDTKVEEGQPEDPKVEKEQSENPEAEEGQPENVELGKE</sequence>
<protein>
    <submittedName>
        <fullName evidence="2">Leucine rich repeat-containing protein</fullName>
    </submittedName>
</protein>
<organism evidence="2 3">
    <name type="scientific">[Clostridium] polysaccharolyticum</name>
    <dbReference type="NCBI Taxonomy" id="29364"/>
    <lineage>
        <taxon>Bacteria</taxon>
        <taxon>Bacillati</taxon>
        <taxon>Bacillota</taxon>
        <taxon>Clostridia</taxon>
        <taxon>Lachnospirales</taxon>
        <taxon>Lachnospiraceae</taxon>
    </lineage>
</organism>
<dbReference type="PANTHER" id="PTHR45661">
    <property type="entry name" value="SURFACE ANTIGEN"/>
    <property type="match status" value="1"/>
</dbReference>
<dbReference type="Proteomes" id="UP000199800">
    <property type="component" value="Unassembled WGS sequence"/>
</dbReference>